<proteinExistence type="predicted"/>
<dbReference type="Pfam" id="PF11387">
    <property type="entry name" value="DUF2795"/>
    <property type="match status" value="1"/>
</dbReference>
<evidence type="ECO:0008006" key="3">
    <source>
        <dbReference type="Google" id="ProtNLM"/>
    </source>
</evidence>
<reference evidence="1" key="2">
    <citation type="submission" date="2020-09" db="EMBL/GenBank/DDBJ databases">
        <authorList>
            <person name="Sun Q."/>
            <person name="Zhou Y."/>
        </authorList>
    </citation>
    <scope>NUCLEOTIDE SEQUENCE</scope>
    <source>
        <strain evidence="1">CGMCC 4.5737</strain>
    </source>
</reference>
<dbReference type="AlphaFoldDB" id="A0A8J3CCM5"/>
<organism evidence="1 2">
    <name type="scientific">Longimycelium tulufanense</name>
    <dbReference type="NCBI Taxonomy" id="907463"/>
    <lineage>
        <taxon>Bacteria</taxon>
        <taxon>Bacillati</taxon>
        <taxon>Actinomycetota</taxon>
        <taxon>Actinomycetes</taxon>
        <taxon>Pseudonocardiales</taxon>
        <taxon>Pseudonocardiaceae</taxon>
        <taxon>Longimycelium</taxon>
    </lineage>
</organism>
<keyword evidence="2" id="KW-1185">Reference proteome</keyword>
<dbReference type="Proteomes" id="UP000637578">
    <property type="component" value="Unassembled WGS sequence"/>
</dbReference>
<dbReference type="InterPro" id="IPR021527">
    <property type="entry name" value="DUF2795"/>
</dbReference>
<dbReference type="RefSeq" id="WP_229686209.1">
    <property type="nucleotide sequence ID" value="NZ_BMMK01000006.1"/>
</dbReference>
<reference evidence="1" key="1">
    <citation type="journal article" date="2014" name="Int. J. Syst. Evol. Microbiol.">
        <title>Complete genome sequence of Corynebacterium casei LMG S-19264T (=DSM 44701T), isolated from a smear-ripened cheese.</title>
        <authorList>
            <consortium name="US DOE Joint Genome Institute (JGI-PGF)"/>
            <person name="Walter F."/>
            <person name="Albersmeier A."/>
            <person name="Kalinowski J."/>
            <person name="Ruckert C."/>
        </authorList>
    </citation>
    <scope>NUCLEOTIDE SEQUENCE</scope>
    <source>
        <strain evidence="1">CGMCC 4.5737</strain>
    </source>
</reference>
<accession>A0A8J3CCM5</accession>
<name>A0A8J3CCM5_9PSEU</name>
<dbReference type="EMBL" id="BMMK01000006">
    <property type="protein sequence ID" value="GGM47994.1"/>
    <property type="molecule type" value="Genomic_DNA"/>
</dbReference>
<evidence type="ECO:0000313" key="2">
    <source>
        <dbReference type="Proteomes" id="UP000637578"/>
    </source>
</evidence>
<evidence type="ECO:0000313" key="1">
    <source>
        <dbReference type="EMBL" id="GGM47994.1"/>
    </source>
</evidence>
<sequence length="77" mass="8352">MANPNLTTPVTRIEIVDAIGGAFVASPVTAADLVAAADDAHARPEVLQTLRRLPARTYHSLRDLWEYLGDIPVDVED</sequence>
<protein>
    <recommendedName>
        <fullName evidence="3">DUF2795 domain-containing protein</fullName>
    </recommendedName>
</protein>
<gene>
    <name evidence="1" type="ORF">GCM10012275_18810</name>
</gene>
<comment type="caution">
    <text evidence="1">The sequence shown here is derived from an EMBL/GenBank/DDBJ whole genome shotgun (WGS) entry which is preliminary data.</text>
</comment>